<dbReference type="Proteomes" id="UP000270046">
    <property type="component" value="Chromosome"/>
</dbReference>
<dbReference type="GO" id="GO:0016987">
    <property type="term" value="F:sigma factor activity"/>
    <property type="evidence" value="ECO:0007669"/>
    <property type="project" value="UniProtKB-KW"/>
</dbReference>
<keyword evidence="2" id="KW-0805">Transcription regulation</keyword>
<keyword evidence="4" id="KW-0804">Transcription</keyword>
<organism evidence="7 8">
    <name type="scientific">Mucilaginibacter celer</name>
    <dbReference type="NCBI Taxonomy" id="2305508"/>
    <lineage>
        <taxon>Bacteria</taxon>
        <taxon>Pseudomonadati</taxon>
        <taxon>Bacteroidota</taxon>
        <taxon>Sphingobacteriia</taxon>
        <taxon>Sphingobacteriales</taxon>
        <taxon>Sphingobacteriaceae</taxon>
        <taxon>Mucilaginibacter</taxon>
    </lineage>
</organism>
<evidence type="ECO:0000256" key="4">
    <source>
        <dbReference type="ARBA" id="ARBA00023163"/>
    </source>
</evidence>
<evidence type="ECO:0000256" key="1">
    <source>
        <dbReference type="ARBA" id="ARBA00010641"/>
    </source>
</evidence>
<sequence length="196" mass="22776">MSKYSTHTDHDLTSLLQSGDHDAFIEIYQRYWRRMLAVAWNHSKDKTVAKDIVHEVFLSLWERRDAVEIKSISAFLSTAVKFGVFKHYQREKNRADLAKANYEFTDITHDEAKLDALFLQEYINGIVEEMPEKCKLVFRYSRDLGLKNAEIAEKIEISEKGVEANLTRALKIIRGELKNYGWSIVVVLHTVISLLK</sequence>
<dbReference type="EMBL" id="CP032869">
    <property type="protein sequence ID" value="AYL93885.1"/>
    <property type="molecule type" value="Genomic_DNA"/>
</dbReference>
<dbReference type="InterPro" id="IPR007627">
    <property type="entry name" value="RNA_pol_sigma70_r2"/>
</dbReference>
<dbReference type="Gene3D" id="1.10.1740.10">
    <property type="match status" value="1"/>
</dbReference>
<proteinExistence type="inferred from homology"/>
<evidence type="ECO:0000259" key="5">
    <source>
        <dbReference type="Pfam" id="PF04542"/>
    </source>
</evidence>
<dbReference type="InterPro" id="IPR013324">
    <property type="entry name" value="RNA_pol_sigma_r3/r4-like"/>
</dbReference>
<evidence type="ECO:0000256" key="2">
    <source>
        <dbReference type="ARBA" id="ARBA00023015"/>
    </source>
</evidence>
<dbReference type="NCBIfam" id="TIGR02985">
    <property type="entry name" value="Sig70_bacteroi1"/>
    <property type="match status" value="1"/>
</dbReference>
<dbReference type="GO" id="GO:0003677">
    <property type="term" value="F:DNA binding"/>
    <property type="evidence" value="ECO:0007669"/>
    <property type="project" value="InterPro"/>
</dbReference>
<dbReference type="InterPro" id="IPR039425">
    <property type="entry name" value="RNA_pol_sigma-70-like"/>
</dbReference>
<feature type="domain" description="RNA polymerase sigma-70 region 2" evidence="5">
    <location>
        <begin position="27"/>
        <end position="92"/>
    </location>
</feature>
<evidence type="ECO:0000313" key="7">
    <source>
        <dbReference type="EMBL" id="AYL93885.1"/>
    </source>
</evidence>
<comment type="similarity">
    <text evidence="1">Belongs to the sigma-70 factor family. ECF subfamily.</text>
</comment>
<dbReference type="PANTHER" id="PTHR43133">
    <property type="entry name" value="RNA POLYMERASE ECF-TYPE SIGMA FACTO"/>
    <property type="match status" value="1"/>
</dbReference>
<dbReference type="InterPro" id="IPR014327">
    <property type="entry name" value="RNA_pol_sigma70_bacteroid"/>
</dbReference>
<keyword evidence="3" id="KW-0731">Sigma factor</keyword>
<dbReference type="GO" id="GO:0006352">
    <property type="term" value="P:DNA-templated transcription initiation"/>
    <property type="evidence" value="ECO:0007669"/>
    <property type="project" value="InterPro"/>
</dbReference>
<dbReference type="AlphaFoldDB" id="A0A494VRA3"/>
<accession>A0A494VRA3</accession>
<dbReference type="InterPro" id="IPR013325">
    <property type="entry name" value="RNA_pol_sigma_r2"/>
</dbReference>
<dbReference type="NCBIfam" id="TIGR02937">
    <property type="entry name" value="sigma70-ECF"/>
    <property type="match status" value="1"/>
</dbReference>
<dbReference type="OrthoDB" id="1097528at2"/>
<protein>
    <submittedName>
        <fullName evidence="7">RNA polymerase sigma-70 factor</fullName>
    </submittedName>
</protein>
<dbReference type="KEGG" id="muh:HYN43_000600"/>
<evidence type="ECO:0000256" key="3">
    <source>
        <dbReference type="ARBA" id="ARBA00023082"/>
    </source>
</evidence>
<keyword evidence="8" id="KW-1185">Reference proteome</keyword>
<dbReference type="Pfam" id="PF04542">
    <property type="entry name" value="Sigma70_r2"/>
    <property type="match status" value="1"/>
</dbReference>
<name>A0A494VRA3_9SPHI</name>
<dbReference type="SUPFAM" id="SSF88946">
    <property type="entry name" value="Sigma2 domain of RNA polymerase sigma factors"/>
    <property type="match status" value="1"/>
</dbReference>
<dbReference type="InterPro" id="IPR014284">
    <property type="entry name" value="RNA_pol_sigma-70_dom"/>
</dbReference>
<gene>
    <name evidence="7" type="ORF">HYN43_000600</name>
</gene>
<dbReference type="RefSeq" id="WP_119407607.1">
    <property type="nucleotide sequence ID" value="NZ_CP032869.1"/>
</dbReference>
<dbReference type="InterPro" id="IPR013249">
    <property type="entry name" value="RNA_pol_sigma70_r4_t2"/>
</dbReference>
<evidence type="ECO:0000259" key="6">
    <source>
        <dbReference type="Pfam" id="PF08281"/>
    </source>
</evidence>
<dbReference type="PANTHER" id="PTHR43133:SF46">
    <property type="entry name" value="RNA POLYMERASE SIGMA-70 FACTOR ECF SUBFAMILY"/>
    <property type="match status" value="1"/>
</dbReference>
<dbReference type="InterPro" id="IPR036388">
    <property type="entry name" value="WH-like_DNA-bd_sf"/>
</dbReference>
<dbReference type="Pfam" id="PF08281">
    <property type="entry name" value="Sigma70_r4_2"/>
    <property type="match status" value="1"/>
</dbReference>
<evidence type="ECO:0000313" key="8">
    <source>
        <dbReference type="Proteomes" id="UP000270046"/>
    </source>
</evidence>
<dbReference type="Gene3D" id="1.10.10.10">
    <property type="entry name" value="Winged helix-like DNA-binding domain superfamily/Winged helix DNA-binding domain"/>
    <property type="match status" value="1"/>
</dbReference>
<feature type="domain" description="RNA polymerase sigma factor 70 region 4 type 2" evidence="6">
    <location>
        <begin position="125"/>
        <end position="171"/>
    </location>
</feature>
<reference evidence="7 8" key="1">
    <citation type="submission" date="2018-10" db="EMBL/GenBank/DDBJ databases">
        <title>Genome sequencing of Mucilaginibacter sp. HYN0043.</title>
        <authorList>
            <person name="Kim M."/>
            <person name="Yi H."/>
        </authorList>
    </citation>
    <scope>NUCLEOTIDE SEQUENCE [LARGE SCALE GENOMIC DNA]</scope>
    <source>
        <strain evidence="7 8">HYN0043</strain>
    </source>
</reference>
<dbReference type="SUPFAM" id="SSF88659">
    <property type="entry name" value="Sigma3 and sigma4 domains of RNA polymerase sigma factors"/>
    <property type="match status" value="1"/>
</dbReference>